<dbReference type="SUPFAM" id="SSF63829">
    <property type="entry name" value="Calcium-dependent phosphotriesterase"/>
    <property type="match status" value="1"/>
</dbReference>
<protein>
    <submittedName>
        <fullName evidence="1">Uncharacterized protein</fullName>
    </submittedName>
</protein>
<evidence type="ECO:0000313" key="1">
    <source>
        <dbReference type="EMBL" id="EBP3695314.1"/>
    </source>
</evidence>
<organism evidence="1">
    <name type="scientific">Salmonella diarizonae</name>
    <dbReference type="NCBI Taxonomy" id="59204"/>
    <lineage>
        <taxon>Bacteria</taxon>
        <taxon>Pseudomonadati</taxon>
        <taxon>Pseudomonadota</taxon>
        <taxon>Gammaproteobacteria</taxon>
        <taxon>Enterobacterales</taxon>
        <taxon>Enterobacteriaceae</taxon>
        <taxon>Salmonella</taxon>
    </lineage>
</organism>
<dbReference type="EMBL" id="AAGLNK010000022">
    <property type="protein sequence ID" value="EBP3695314.1"/>
    <property type="molecule type" value="Genomic_DNA"/>
</dbReference>
<comment type="caution">
    <text evidence="1">The sequence shown here is derived from an EMBL/GenBank/DDBJ whole genome shotgun (WGS) entry which is preliminary data.</text>
</comment>
<proteinExistence type="predicted"/>
<reference evidence="1" key="1">
    <citation type="submission" date="2018-07" db="EMBL/GenBank/DDBJ databases">
        <authorList>
            <consortium name="GenomeTrakr network: Whole genome sequencing for foodborne pathogen traceback"/>
        </authorList>
    </citation>
    <scope>NUCLEOTIDE SEQUENCE</scope>
    <source>
        <strain evidence="1">CFSAN008697</strain>
    </source>
</reference>
<name>A0A5U3D3Z8_SALDZ</name>
<dbReference type="AlphaFoldDB" id="A0A5U3D3Z8"/>
<accession>A0A5U3D3Z8</accession>
<sequence>MAFIFAPGMGALLIYQTTGTATHNRLDCKSLARHIIIFCKKRVNFHLYLIHENAYHSFLYLMITGVMMKELFSRQTVLPGLSALTLALIASQAYASMSIQPVLTDMPPSEKPYQMTWVGADENVRPELRNSVYVASFGSSSGTEGENRLNSDNPDLPLSQRFAVEGYPRFIQIKDNGEVIRWDVKDYPAYKDSGENKRATQIAFAKFLKNYNTPEAKPLSVLNYLQPLHSIDYRDGKLLGQQTFIGKYVLWDMSKPVTAKDGKGLLGTDSVQINKGTAFDNWKEVRVRLSRFSVDGKTVYGVIRSEAEDPDDKEFSVDLTWFGTGGLRNGNTLKRQSIKNASSGHALFLTEDNIYTGGKDIRKTDIKSGKVTTYKINGDINYGEASPSFINMVVDEKNNRIYTLNSRDIDPDETDAKTYGEYLDKFKEFAEAHKHGLYVFDINKDDTLTLKNHVPMVQPVELVLSGDGKTLFANDRMERTVSAYDIAGDMKVKDSVMTTCHNSNLVRDGNDNVWVTSVYTYQLRLAGAGDKNCNSISKISFE</sequence>
<gene>
    <name evidence="1" type="ORF">PG27_19390</name>
</gene>